<keyword evidence="1" id="KW-0812">Transmembrane</keyword>
<keyword evidence="3" id="KW-1185">Reference proteome</keyword>
<name>A0AAN9FBZ3_CROPI</name>
<evidence type="ECO:0000313" key="3">
    <source>
        <dbReference type="Proteomes" id="UP001372338"/>
    </source>
</evidence>
<keyword evidence="1" id="KW-1133">Transmembrane helix</keyword>
<feature type="transmembrane region" description="Helical" evidence="1">
    <location>
        <begin position="21"/>
        <end position="42"/>
    </location>
</feature>
<accession>A0AAN9FBZ3</accession>
<comment type="caution">
    <text evidence="2">The sequence shown here is derived from an EMBL/GenBank/DDBJ whole genome shotgun (WGS) entry which is preliminary data.</text>
</comment>
<protein>
    <submittedName>
        <fullName evidence="2">Uncharacterized protein</fullName>
    </submittedName>
</protein>
<dbReference type="AlphaFoldDB" id="A0AAN9FBZ3"/>
<gene>
    <name evidence="2" type="ORF">RIF29_14628</name>
</gene>
<reference evidence="2 3" key="1">
    <citation type="submission" date="2024-01" db="EMBL/GenBank/DDBJ databases">
        <title>The genomes of 5 underutilized Papilionoideae crops provide insights into root nodulation and disease resistanc.</title>
        <authorList>
            <person name="Yuan L."/>
        </authorList>
    </citation>
    <scope>NUCLEOTIDE SEQUENCE [LARGE SCALE GENOMIC DNA]</scope>
    <source>
        <strain evidence="2">ZHUSHIDOU_FW_LH</strain>
        <tissue evidence="2">Leaf</tissue>
    </source>
</reference>
<feature type="transmembrane region" description="Helical" evidence="1">
    <location>
        <begin position="57"/>
        <end position="74"/>
    </location>
</feature>
<keyword evidence="1" id="KW-0472">Membrane</keyword>
<evidence type="ECO:0000313" key="2">
    <source>
        <dbReference type="EMBL" id="KAK7273572.1"/>
    </source>
</evidence>
<proteinExistence type="predicted"/>
<dbReference type="EMBL" id="JAYWIO010000003">
    <property type="protein sequence ID" value="KAK7273572.1"/>
    <property type="molecule type" value="Genomic_DNA"/>
</dbReference>
<organism evidence="2 3">
    <name type="scientific">Crotalaria pallida</name>
    <name type="common">Smooth rattlebox</name>
    <name type="synonym">Crotalaria striata</name>
    <dbReference type="NCBI Taxonomy" id="3830"/>
    <lineage>
        <taxon>Eukaryota</taxon>
        <taxon>Viridiplantae</taxon>
        <taxon>Streptophyta</taxon>
        <taxon>Embryophyta</taxon>
        <taxon>Tracheophyta</taxon>
        <taxon>Spermatophyta</taxon>
        <taxon>Magnoliopsida</taxon>
        <taxon>eudicotyledons</taxon>
        <taxon>Gunneridae</taxon>
        <taxon>Pentapetalae</taxon>
        <taxon>rosids</taxon>
        <taxon>fabids</taxon>
        <taxon>Fabales</taxon>
        <taxon>Fabaceae</taxon>
        <taxon>Papilionoideae</taxon>
        <taxon>50 kb inversion clade</taxon>
        <taxon>genistoids sensu lato</taxon>
        <taxon>core genistoids</taxon>
        <taxon>Crotalarieae</taxon>
        <taxon>Crotalaria</taxon>
    </lineage>
</organism>
<dbReference type="Proteomes" id="UP001372338">
    <property type="component" value="Unassembled WGS sequence"/>
</dbReference>
<evidence type="ECO:0000256" key="1">
    <source>
        <dbReference type="SAM" id="Phobius"/>
    </source>
</evidence>
<sequence length="79" mass="8875">MVRRSVLPSWYPRTPLRDVTGVVRLAVLIYEFENGGLMLVLLDSQVKLCSLVEDCCLYSLLSIAAIFFSLCLVYDSENG</sequence>